<comment type="caution">
    <text evidence="11">The sequence shown here is derived from an EMBL/GenBank/DDBJ whole genome shotgun (WGS) entry which is preliminary data.</text>
</comment>
<keyword evidence="7 9" id="KW-0067">ATP-binding</keyword>
<dbReference type="GO" id="GO:0009432">
    <property type="term" value="P:SOS response"/>
    <property type="evidence" value="ECO:0007669"/>
    <property type="project" value="UniProtKB-UniRule"/>
</dbReference>
<dbReference type="InterPro" id="IPR027417">
    <property type="entry name" value="P-loop_NTPase"/>
</dbReference>
<evidence type="ECO:0000313" key="12">
    <source>
        <dbReference type="Proteomes" id="UP000076481"/>
    </source>
</evidence>
<proteinExistence type="inferred from homology"/>
<evidence type="ECO:0000256" key="4">
    <source>
        <dbReference type="ARBA" id="ARBA00022490"/>
    </source>
</evidence>
<evidence type="ECO:0000256" key="8">
    <source>
        <dbReference type="ARBA" id="ARBA00023125"/>
    </source>
</evidence>
<dbReference type="PANTHER" id="PTHR32182">
    <property type="entry name" value="DNA REPLICATION AND REPAIR PROTEIN RECF"/>
    <property type="match status" value="1"/>
</dbReference>
<evidence type="ECO:0000256" key="9">
    <source>
        <dbReference type="HAMAP-Rule" id="MF_00365"/>
    </source>
</evidence>
<comment type="subcellular location">
    <subcellularLocation>
        <location evidence="1 9">Cytoplasm</location>
    </subcellularLocation>
</comment>
<dbReference type="Proteomes" id="UP000076481">
    <property type="component" value="Unassembled WGS sequence"/>
</dbReference>
<dbReference type="PANTHER" id="PTHR32182:SF0">
    <property type="entry name" value="DNA REPLICATION AND REPAIR PROTEIN RECF"/>
    <property type="match status" value="1"/>
</dbReference>
<feature type="binding site" evidence="9">
    <location>
        <begin position="30"/>
        <end position="37"/>
    </location>
    <ligand>
        <name>ATP</name>
        <dbReference type="ChEBI" id="CHEBI:30616"/>
    </ligand>
</feature>
<dbReference type="GO" id="GO:0005737">
    <property type="term" value="C:cytoplasm"/>
    <property type="evidence" value="ECO:0007669"/>
    <property type="project" value="UniProtKB-SubCell"/>
</dbReference>
<dbReference type="GO" id="GO:0000731">
    <property type="term" value="P:DNA synthesis involved in DNA repair"/>
    <property type="evidence" value="ECO:0007669"/>
    <property type="project" value="TreeGrafter"/>
</dbReference>
<keyword evidence="6 9" id="KW-0547">Nucleotide-binding</keyword>
<comment type="function">
    <text evidence="9">The RecF protein is involved in DNA metabolism; it is required for DNA replication and normal SOS inducibility. RecF binds preferentially to single-stranded, linear DNA. It also seems to bind ATP.</text>
</comment>
<reference evidence="11 12" key="1">
    <citation type="submission" date="2016-03" db="EMBL/GenBank/DDBJ databases">
        <title>Speciation and ecological success in dimly lit waters: horizontal gene transfer in a green sulfur bacteria bloom unveiled by metagenomic assembly.</title>
        <authorList>
            <person name="Llorens-Mares T."/>
            <person name="Liu Z."/>
            <person name="Allen L.Z."/>
            <person name="Rusch D.B."/>
            <person name="Craig M.T."/>
            <person name="Dupont C.L."/>
            <person name="Bryant D.A."/>
            <person name="Casamayor E.O."/>
        </authorList>
    </citation>
    <scope>NUCLEOTIDE SEQUENCE [LARGE SCALE GENOMIC DNA]</scope>
    <source>
        <strain evidence="11">CIII</strain>
    </source>
</reference>
<keyword evidence="4 9" id="KW-0963">Cytoplasm</keyword>
<evidence type="ECO:0000313" key="11">
    <source>
        <dbReference type="EMBL" id="KZK74932.1"/>
    </source>
</evidence>
<dbReference type="InterPro" id="IPR003593">
    <property type="entry name" value="AAA+_ATPase"/>
</dbReference>
<keyword evidence="9" id="KW-0234">DNA repair</keyword>
<dbReference type="RefSeq" id="WP_303680872.1">
    <property type="nucleotide sequence ID" value="NZ_LVWG01000016.1"/>
</dbReference>
<dbReference type="InterPro" id="IPR018078">
    <property type="entry name" value="DNA-binding_RecF_CS"/>
</dbReference>
<name>A0A165M8D1_PELLU</name>
<evidence type="ECO:0000256" key="6">
    <source>
        <dbReference type="ARBA" id="ARBA00022741"/>
    </source>
</evidence>
<keyword evidence="9" id="KW-0742">SOS response</keyword>
<keyword evidence="8 9" id="KW-0238">DNA-binding</keyword>
<dbReference type="HAMAP" id="MF_00365">
    <property type="entry name" value="RecF"/>
    <property type="match status" value="1"/>
</dbReference>
<keyword evidence="9" id="KW-0227">DNA damage</keyword>
<evidence type="ECO:0000256" key="1">
    <source>
        <dbReference type="ARBA" id="ARBA00004496"/>
    </source>
</evidence>
<dbReference type="Gene3D" id="3.40.50.300">
    <property type="entry name" value="P-loop containing nucleotide triphosphate hydrolases"/>
    <property type="match status" value="1"/>
</dbReference>
<dbReference type="NCBIfam" id="TIGR00611">
    <property type="entry name" value="recf"/>
    <property type="match status" value="1"/>
</dbReference>
<dbReference type="GO" id="GO:0003697">
    <property type="term" value="F:single-stranded DNA binding"/>
    <property type="evidence" value="ECO:0007669"/>
    <property type="project" value="UniProtKB-UniRule"/>
</dbReference>
<dbReference type="GO" id="GO:0005524">
    <property type="term" value="F:ATP binding"/>
    <property type="evidence" value="ECO:0007669"/>
    <property type="project" value="UniProtKB-UniRule"/>
</dbReference>
<evidence type="ECO:0000256" key="7">
    <source>
        <dbReference type="ARBA" id="ARBA00022840"/>
    </source>
</evidence>
<comment type="similarity">
    <text evidence="2 9">Belongs to the RecF family.</text>
</comment>
<gene>
    <name evidence="9" type="primary">recF</name>
    <name evidence="11" type="ORF">A3K90_00160</name>
</gene>
<evidence type="ECO:0000256" key="2">
    <source>
        <dbReference type="ARBA" id="ARBA00008016"/>
    </source>
</evidence>
<dbReference type="SMART" id="SM00382">
    <property type="entry name" value="AAA"/>
    <property type="match status" value="1"/>
</dbReference>
<evidence type="ECO:0000256" key="5">
    <source>
        <dbReference type="ARBA" id="ARBA00022705"/>
    </source>
</evidence>
<dbReference type="PROSITE" id="PS00617">
    <property type="entry name" value="RECF_1"/>
    <property type="match status" value="1"/>
</dbReference>
<dbReference type="Gene3D" id="1.20.1050.90">
    <property type="entry name" value="RecF/RecN/SMC, N-terminal domain"/>
    <property type="match status" value="1"/>
</dbReference>
<dbReference type="GO" id="GO:0006260">
    <property type="term" value="P:DNA replication"/>
    <property type="evidence" value="ECO:0007669"/>
    <property type="project" value="UniProtKB-UniRule"/>
</dbReference>
<protein>
    <recommendedName>
        <fullName evidence="3 9">DNA replication and repair protein RecF</fullName>
    </recommendedName>
</protein>
<dbReference type="Pfam" id="PF02463">
    <property type="entry name" value="SMC_N"/>
    <property type="match status" value="1"/>
</dbReference>
<dbReference type="InterPro" id="IPR001238">
    <property type="entry name" value="DNA-binding_RecF"/>
</dbReference>
<dbReference type="InterPro" id="IPR003395">
    <property type="entry name" value="RecF/RecN/SMC_N"/>
</dbReference>
<accession>A0A165M8D1</accession>
<dbReference type="EMBL" id="LVWG01000016">
    <property type="protein sequence ID" value="KZK74932.1"/>
    <property type="molecule type" value="Genomic_DNA"/>
</dbReference>
<dbReference type="InterPro" id="IPR042174">
    <property type="entry name" value="RecF_2"/>
</dbReference>
<feature type="domain" description="AAA+ ATPase" evidence="10">
    <location>
        <begin position="22"/>
        <end position="365"/>
    </location>
</feature>
<dbReference type="GO" id="GO:0006302">
    <property type="term" value="P:double-strand break repair"/>
    <property type="evidence" value="ECO:0007669"/>
    <property type="project" value="TreeGrafter"/>
</dbReference>
<evidence type="ECO:0000256" key="3">
    <source>
        <dbReference type="ARBA" id="ARBA00020170"/>
    </source>
</evidence>
<evidence type="ECO:0000259" key="10">
    <source>
        <dbReference type="SMART" id="SM00382"/>
    </source>
</evidence>
<dbReference type="AlphaFoldDB" id="A0A165M8D1"/>
<organism evidence="11 12">
    <name type="scientific">Pelodictyon luteolum</name>
    <dbReference type="NCBI Taxonomy" id="1100"/>
    <lineage>
        <taxon>Bacteria</taxon>
        <taxon>Pseudomonadati</taxon>
        <taxon>Chlorobiota</taxon>
        <taxon>Chlorobiia</taxon>
        <taxon>Chlorobiales</taxon>
        <taxon>Chlorobiaceae</taxon>
        <taxon>Chlorobium/Pelodictyon group</taxon>
        <taxon>Pelodictyon</taxon>
    </lineage>
</organism>
<sequence>MRLKNIQVEKFRNHHSLSFMPEEGITVLYGPNGSGKTSVLEAIHYCALTKSLLGAPESECIAFSEDYFLISGEFESTRGTALSVKVSYGKERGKQVHVNQSEVKPFSQHVGTIPCITFSPSEIAIVNGSPGERRRFLDNALSQSDRRYLEELLDYRRVLQQRNALLLQLTSSGGRSLEMLDLWTENLADLAAGVTLRRISFLGELSVYFEPLQTNLAGGGTHMVTYRSSFGVIDPGLSRDELRNRFIIRFKETQRQELLRGQTMSGPHRDDLLFVSNGREIKKYGSQGQQRAFLISLKLALFRYFSHRLPESPLCLFDDMFSELDAERTSEIFNILEDCGQTVVTTTDAGLRIGAASVNVKSLPGYRGG</sequence>
<keyword evidence="5 9" id="KW-0235">DNA replication</keyword>
<dbReference type="SUPFAM" id="SSF52540">
    <property type="entry name" value="P-loop containing nucleoside triphosphate hydrolases"/>
    <property type="match status" value="1"/>
</dbReference>